<dbReference type="EMBL" id="JAAMPI010001537">
    <property type="protein sequence ID" value="KAF4624844.1"/>
    <property type="molecule type" value="Genomic_DNA"/>
</dbReference>
<sequence>MPLANRLLHIALSAIFVLLVVRILRIGRRPAGYPPGPPTLPILGNIHLMPSSNAHLQFQKWAEKYGPVYSLILGTKTLVVLSSDTAVKDLLDKKSSIYSDRQDIWRTPSKDDTKLKQLFEGFDEFSVINQTGTAALIDFFPLLRKFPDWMIPTQAQARRMHEKEKNLYVGHWLIAKQSIQDGTAKPSFSADLIRLQEKEGFSDAQASYITGSLLEAGSDTTSSTLYGFVQAMLLFPEVQKKAQAEIDRVVGTERLPTMDDEPNLQYIRGVIKESLRWMPTTILGAVPHAVIQDDYYKGYLIPKDAGVLNNVYSIHHDPARFPNPRQFEPMRYKDDYQSLFDAANNPDVTKRDQFTFGAGRRICQGIHVVERSLFLGVSRLLWSFNFEPEVDENGFEILPDSNRLTQGFVCMPEPFKVKIVPRSKERVALIEKEWKEAQELLDPETKQWKEVPEGMVLPRL</sequence>
<proteinExistence type="inferred from homology"/>
<dbReference type="InterPro" id="IPR050364">
    <property type="entry name" value="Cytochrome_P450_fung"/>
</dbReference>
<evidence type="ECO:0000313" key="8">
    <source>
        <dbReference type="EMBL" id="KAF4624844.1"/>
    </source>
</evidence>
<dbReference type="InterPro" id="IPR036396">
    <property type="entry name" value="Cyt_P450_sf"/>
</dbReference>
<dbReference type="PANTHER" id="PTHR46300">
    <property type="entry name" value="P450, PUTATIVE (EUROFUNG)-RELATED-RELATED"/>
    <property type="match status" value="1"/>
</dbReference>
<keyword evidence="9" id="KW-1185">Reference proteome</keyword>
<evidence type="ECO:0008006" key="10">
    <source>
        <dbReference type="Google" id="ProtNLM"/>
    </source>
</evidence>
<evidence type="ECO:0000256" key="4">
    <source>
        <dbReference type="ARBA" id="ARBA00023004"/>
    </source>
</evidence>
<dbReference type="Pfam" id="PF00067">
    <property type="entry name" value="p450"/>
    <property type="match status" value="2"/>
</dbReference>
<evidence type="ECO:0000256" key="3">
    <source>
        <dbReference type="ARBA" id="ARBA00023002"/>
    </source>
</evidence>
<comment type="caution">
    <text evidence="8">The sequence shown here is derived from an EMBL/GenBank/DDBJ whole genome shotgun (WGS) entry which is preliminary data.</text>
</comment>
<organism evidence="8 9">
    <name type="scientific">Cudoniella acicularis</name>
    <dbReference type="NCBI Taxonomy" id="354080"/>
    <lineage>
        <taxon>Eukaryota</taxon>
        <taxon>Fungi</taxon>
        <taxon>Dikarya</taxon>
        <taxon>Ascomycota</taxon>
        <taxon>Pezizomycotina</taxon>
        <taxon>Leotiomycetes</taxon>
        <taxon>Helotiales</taxon>
        <taxon>Tricladiaceae</taxon>
        <taxon>Cudoniella</taxon>
    </lineage>
</organism>
<keyword evidence="7" id="KW-0472">Membrane</keyword>
<reference evidence="8 9" key="1">
    <citation type="submission" date="2020-03" db="EMBL/GenBank/DDBJ databases">
        <title>Draft Genome Sequence of Cudoniella acicularis.</title>
        <authorList>
            <person name="Buettner E."/>
            <person name="Kellner H."/>
        </authorList>
    </citation>
    <scope>NUCLEOTIDE SEQUENCE [LARGE SCALE GENOMIC DNA]</scope>
    <source>
        <strain evidence="8 9">DSM 108380</strain>
    </source>
</reference>
<keyword evidence="5" id="KW-0503">Monooxygenase</keyword>
<dbReference type="GO" id="GO:0004497">
    <property type="term" value="F:monooxygenase activity"/>
    <property type="evidence" value="ECO:0007669"/>
    <property type="project" value="UniProtKB-KW"/>
</dbReference>
<keyword evidence="3" id="KW-0560">Oxidoreductase</keyword>
<evidence type="ECO:0000256" key="1">
    <source>
        <dbReference type="ARBA" id="ARBA00010617"/>
    </source>
</evidence>
<dbReference type="CDD" id="cd11065">
    <property type="entry name" value="CYP64-like"/>
    <property type="match status" value="1"/>
</dbReference>
<dbReference type="OrthoDB" id="1055148at2759"/>
<evidence type="ECO:0000256" key="6">
    <source>
        <dbReference type="PIRSR" id="PIRSR602401-1"/>
    </source>
</evidence>
<comment type="cofactor">
    <cofactor evidence="6">
        <name>heme</name>
        <dbReference type="ChEBI" id="CHEBI:30413"/>
    </cofactor>
</comment>
<keyword evidence="7" id="KW-0812">Transmembrane</keyword>
<dbReference type="PANTHER" id="PTHR46300:SF2">
    <property type="entry name" value="CYTOCHROME P450 MONOOXYGENASE ALNH-RELATED"/>
    <property type="match status" value="1"/>
</dbReference>
<comment type="similarity">
    <text evidence="1">Belongs to the cytochrome P450 family.</text>
</comment>
<keyword evidence="4 6" id="KW-0408">Iron</keyword>
<dbReference type="Gene3D" id="1.10.630.10">
    <property type="entry name" value="Cytochrome P450"/>
    <property type="match status" value="2"/>
</dbReference>
<dbReference type="AlphaFoldDB" id="A0A8H4R746"/>
<dbReference type="Proteomes" id="UP000566819">
    <property type="component" value="Unassembled WGS sequence"/>
</dbReference>
<dbReference type="GO" id="GO:0020037">
    <property type="term" value="F:heme binding"/>
    <property type="evidence" value="ECO:0007669"/>
    <property type="project" value="InterPro"/>
</dbReference>
<protein>
    <recommendedName>
        <fullName evidence="10">Cytochrome P450</fullName>
    </recommendedName>
</protein>
<feature type="binding site" description="axial binding residue" evidence="6">
    <location>
        <position position="363"/>
    </location>
    <ligand>
        <name>heme</name>
        <dbReference type="ChEBI" id="CHEBI:30413"/>
    </ligand>
    <ligandPart>
        <name>Fe</name>
        <dbReference type="ChEBI" id="CHEBI:18248"/>
    </ligandPart>
</feature>
<evidence type="ECO:0000256" key="5">
    <source>
        <dbReference type="ARBA" id="ARBA00023033"/>
    </source>
</evidence>
<dbReference type="PRINTS" id="PR00463">
    <property type="entry name" value="EP450I"/>
</dbReference>
<keyword evidence="2 6" id="KW-0479">Metal-binding</keyword>
<evidence type="ECO:0000313" key="9">
    <source>
        <dbReference type="Proteomes" id="UP000566819"/>
    </source>
</evidence>
<gene>
    <name evidence="8" type="ORF">G7Y89_g13323</name>
</gene>
<dbReference type="SUPFAM" id="SSF48264">
    <property type="entry name" value="Cytochrome P450"/>
    <property type="match status" value="1"/>
</dbReference>
<evidence type="ECO:0000256" key="7">
    <source>
        <dbReference type="SAM" id="Phobius"/>
    </source>
</evidence>
<dbReference type="InterPro" id="IPR001128">
    <property type="entry name" value="Cyt_P450"/>
</dbReference>
<dbReference type="GO" id="GO:0005506">
    <property type="term" value="F:iron ion binding"/>
    <property type="evidence" value="ECO:0007669"/>
    <property type="project" value="InterPro"/>
</dbReference>
<accession>A0A8H4R746</accession>
<dbReference type="InterPro" id="IPR002401">
    <property type="entry name" value="Cyt_P450_E_grp-I"/>
</dbReference>
<dbReference type="GO" id="GO:0016705">
    <property type="term" value="F:oxidoreductase activity, acting on paired donors, with incorporation or reduction of molecular oxygen"/>
    <property type="evidence" value="ECO:0007669"/>
    <property type="project" value="InterPro"/>
</dbReference>
<keyword evidence="6" id="KW-0349">Heme</keyword>
<keyword evidence="7" id="KW-1133">Transmembrane helix</keyword>
<name>A0A8H4R746_9HELO</name>
<dbReference type="PRINTS" id="PR00385">
    <property type="entry name" value="P450"/>
</dbReference>
<feature type="transmembrane region" description="Helical" evidence="7">
    <location>
        <begin position="6"/>
        <end position="24"/>
    </location>
</feature>
<evidence type="ECO:0000256" key="2">
    <source>
        <dbReference type="ARBA" id="ARBA00022723"/>
    </source>
</evidence>